<evidence type="ECO:0000256" key="7">
    <source>
        <dbReference type="ARBA" id="ARBA00023136"/>
    </source>
</evidence>
<keyword evidence="2 9" id="KW-0813">Transport</keyword>
<keyword evidence="8 9" id="KW-0407">Ion channel</keyword>
<evidence type="ECO:0000313" key="11">
    <source>
        <dbReference type="Proteomes" id="UP000183816"/>
    </source>
</evidence>
<feature type="transmembrane region" description="Helical" evidence="9">
    <location>
        <begin position="69"/>
        <end position="90"/>
    </location>
</feature>
<evidence type="ECO:0000256" key="4">
    <source>
        <dbReference type="ARBA" id="ARBA00022692"/>
    </source>
</evidence>
<feature type="transmembrane region" description="Helical" evidence="9">
    <location>
        <begin position="12"/>
        <end position="35"/>
    </location>
</feature>
<dbReference type="GO" id="GO:0005886">
    <property type="term" value="C:plasma membrane"/>
    <property type="evidence" value="ECO:0007669"/>
    <property type="project" value="UniProtKB-SubCell"/>
</dbReference>
<keyword evidence="5 9" id="KW-1133">Transmembrane helix</keyword>
<accession>A0A1H0K9K3</accession>
<dbReference type="InterPro" id="IPR037673">
    <property type="entry name" value="MSC/AndL"/>
</dbReference>
<keyword evidence="3 9" id="KW-1003">Cell membrane</keyword>
<evidence type="ECO:0000256" key="6">
    <source>
        <dbReference type="ARBA" id="ARBA00023065"/>
    </source>
</evidence>
<dbReference type="PANTHER" id="PTHR30266:SF2">
    <property type="entry name" value="LARGE-CONDUCTANCE MECHANOSENSITIVE CHANNEL"/>
    <property type="match status" value="1"/>
</dbReference>
<evidence type="ECO:0000256" key="5">
    <source>
        <dbReference type="ARBA" id="ARBA00022989"/>
    </source>
</evidence>
<dbReference type="Proteomes" id="UP000183816">
    <property type="component" value="Unassembled WGS sequence"/>
</dbReference>
<keyword evidence="4 9" id="KW-0812">Transmembrane</keyword>
<dbReference type="Pfam" id="PF01741">
    <property type="entry name" value="MscL"/>
    <property type="match status" value="1"/>
</dbReference>
<reference evidence="10 11" key="1">
    <citation type="submission" date="2016-10" db="EMBL/GenBank/DDBJ databases">
        <authorList>
            <person name="de Groot N.N."/>
        </authorList>
    </citation>
    <scope>NUCLEOTIDE SEQUENCE [LARGE SCALE GENOMIC DNA]</scope>
    <source>
        <strain evidence="10 11">Sb04</strain>
    </source>
</reference>
<dbReference type="NCBIfam" id="TIGR00220">
    <property type="entry name" value="mscL"/>
    <property type="match status" value="1"/>
</dbReference>
<protein>
    <recommendedName>
        <fullName evidence="9">Large-conductance mechanosensitive channel</fullName>
    </recommendedName>
</protein>
<evidence type="ECO:0000256" key="9">
    <source>
        <dbReference type="HAMAP-Rule" id="MF_00115"/>
    </source>
</evidence>
<dbReference type="EMBL" id="FNJK01000001">
    <property type="protein sequence ID" value="SDO52472.1"/>
    <property type="molecule type" value="Genomic_DNA"/>
</dbReference>
<proteinExistence type="inferred from homology"/>
<comment type="subcellular location">
    <subcellularLocation>
        <location evidence="9">Cell membrane</location>
        <topology evidence="9">Multi-pass membrane protein</topology>
    </subcellularLocation>
    <subcellularLocation>
        <location evidence="1">Membrane</location>
        <topology evidence="1">Multi-pass membrane protein</topology>
    </subcellularLocation>
</comment>
<keyword evidence="7 9" id="KW-0472">Membrane</keyword>
<dbReference type="GO" id="GO:0008381">
    <property type="term" value="F:mechanosensitive monoatomic ion channel activity"/>
    <property type="evidence" value="ECO:0007669"/>
    <property type="project" value="UniProtKB-UniRule"/>
</dbReference>
<comment type="function">
    <text evidence="9">Channel that opens in response to stretch forces in the membrane lipid bilayer. May participate in the regulation of osmotic pressure changes within the cell.</text>
</comment>
<keyword evidence="6 9" id="KW-0406">Ion transport</keyword>
<sequence>MIKELKEFLFKANVLDLAVAVVMGAAFNAIVTSLVEDVITPLFLNPALKAAGVAKIADLSWNGVAYGNFLSAVINFLIVGTTLFFVVKAANAAAALGKKGKEDEEETEAAPTQEELLTEIRDLLKEK</sequence>
<evidence type="ECO:0000256" key="3">
    <source>
        <dbReference type="ARBA" id="ARBA00022475"/>
    </source>
</evidence>
<evidence type="ECO:0000313" key="10">
    <source>
        <dbReference type="EMBL" id="SDO52472.1"/>
    </source>
</evidence>
<dbReference type="PANTHER" id="PTHR30266">
    <property type="entry name" value="MECHANOSENSITIVE CHANNEL MSCL"/>
    <property type="match status" value="1"/>
</dbReference>
<dbReference type="PRINTS" id="PR01264">
    <property type="entry name" value="MECHCHANNEL"/>
</dbReference>
<dbReference type="AlphaFoldDB" id="A0A1H0K9K3"/>
<gene>
    <name evidence="9" type="primary">mscL</name>
    <name evidence="10" type="ORF">SAMN05216347_101300</name>
</gene>
<dbReference type="InterPro" id="IPR001185">
    <property type="entry name" value="MS_channel"/>
</dbReference>
<comment type="similarity">
    <text evidence="9">Belongs to the MscL family.</text>
</comment>
<dbReference type="SUPFAM" id="SSF81330">
    <property type="entry name" value="Gated mechanosensitive channel"/>
    <property type="match status" value="1"/>
</dbReference>
<comment type="subunit">
    <text evidence="9">Homopentamer.</text>
</comment>
<dbReference type="Gene3D" id="1.10.1200.120">
    <property type="entry name" value="Large-conductance mechanosensitive channel, MscL, domain 1"/>
    <property type="match status" value="1"/>
</dbReference>
<dbReference type="OrthoDB" id="9810350at2"/>
<dbReference type="RefSeq" id="WP_074481573.1">
    <property type="nucleotide sequence ID" value="NZ_FNJK01000001.1"/>
</dbReference>
<organism evidence="10 11">
    <name type="scientific">Streptococcus equinus</name>
    <name type="common">Streptococcus bovis</name>
    <dbReference type="NCBI Taxonomy" id="1335"/>
    <lineage>
        <taxon>Bacteria</taxon>
        <taxon>Bacillati</taxon>
        <taxon>Bacillota</taxon>
        <taxon>Bacilli</taxon>
        <taxon>Lactobacillales</taxon>
        <taxon>Streptococcaceae</taxon>
        <taxon>Streptococcus</taxon>
    </lineage>
</organism>
<dbReference type="HAMAP" id="MF_00115">
    <property type="entry name" value="MscL"/>
    <property type="match status" value="1"/>
</dbReference>
<evidence type="ECO:0000256" key="8">
    <source>
        <dbReference type="ARBA" id="ARBA00023303"/>
    </source>
</evidence>
<evidence type="ECO:0000256" key="2">
    <source>
        <dbReference type="ARBA" id="ARBA00022448"/>
    </source>
</evidence>
<dbReference type="InterPro" id="IPR036019">
    <property type="entry name" value="MscL_channel"/>
</dbReference>
<name>A0A1H0K9K3_STREI</name>
<evidence type="ECO:0000256" key="1">
    <source>
        <dbReference type="ARBA" id="ARBA00004141"/>
    </source>
</evidence>